<accession>A0ABS5KRW5</accession>
<dbReference type="EMBL" id="JAAFYZ010000056">
    <property type="protein sequence ID" value="MBS2548791.1"/>
    <property type="molecule type" value="Genomic_DNA"/>
</dbReference>
<proteinExistence type="predicted"/>
<reference evidence="2 3" key="1">
    <citation type="submission" date="2020-02" db="EMBL/GenBank/DDBJ databases">
        <title>Acidophilic actinobacteria isolated from forest soil.</title>
        <authorList>
            <person name="Golinska P."/>
        </authorList>
    </citation>
    <scope>NUCLEOTIDE SEQUENCE [LARGE SCALE GENOMIC DNA]</scope>
    <source>
        <strain evidence="2 3">NL8</strain>
    </source>
</reference>
<evidence type="ECO:0000313" key="3">
    <source>
        <dbReference type="Proteomes" id="UP000730482"/>
    </source>
</evidence>
<keyword evidence="1" id="KW-0812">Transmembrane</keyword>
<dbReference type="Proteomes" id="UP000730482">
    <property type="component" value="Unassembled WGS sequence"/>
</dbReference>
<feature type="transmembrane region" description="Helical" evidence="1">
    <location>
        <begin position="6"/>
        <end position="27"/>
    </location>
</feature>
<keyword evidence="1" id="KW-1133">Transmembrane helix</keyword>
<protein>
    <recommendedName>
        <fullName evidence="4">Secreted protein</fullName>
    </recommendedName>
</protein>
<evidence type="ECO:0008006" key="4">
    <source>
        <dbReference type="Google" id="ProtNLM"/>
    </source>
</evidence>
<organism evidence="2 3">
    <name type="scientific">Catenulispora pinistramenti</name>
    <dbReference type="NCBI Taxonomy" id="2705254"/>
    <lineage>
        <taxon>Bacteria</taxon>
        <taxon>Bacillati</taxon>
        <taxon>Actinomycetota</taxon>
        <taxon>Actinomycetes</taxon>
        <taxon>Catenulisporales</taxon>
        <taxon>Catenulisporaceae</taxon>
        <taxon>Catenulispora</taxon>
    </lineage>
</organism>
<dbReference type="RefSeq" id="WP_212010369.1">
    <property type="nucleotide sequence ID" value="NZ_JAAFYZ010000056.1"/>
</dbReference>
<name>A0ABS5KRW5_9ACTN</name>
<evidence type="ECO:0000313" key="2">
    <source>
        <dbReference type="EMBL" id="MBS2548791.1"/>
    </source>
</evidence>
<evidence type="ECO:0000256" key="1">
    <source>
        <dbReference type="SAM" id="Phobius"/>
    </source>
</evidence>
<sequence>MSIQTYASTAASISAVFVFLGILGRWIHRWFARLEHAVGVVEQRSQQLEPNGGSSLRDDVTAIRAALGQHTADLAALHNQVDALSRSSGGDPK</sequence>
<gene>
    <name evidence="2" type="ORF">KGQ19_18150</name>
</gene>
<comment type="caution">
    <text evidence="2">The sequence shown here is derived from an EMBL/GenBank/DDBJ whole genome shotgun (WGS) entry which is preliminary data.</text>
</comment>
<keyword evidence="3" id="KW-1185">Reference proteome</keyword>
<keyword evidence="1" id="KW-0472">Membrane</keyword>